<protein>
    <submittedName>
        <fullName evidence="1">Uncharacterized protein</fullName>
    </submittedName>
</protein>
<comment type="caution">
    <text evidence="1">The sequence shown here is derived from an EMBL/GenBank/DDBJ whole genome shotgun (WGS) entry which is preliminary data.</text>
</comment>
<gene>
    <name evidence="1" type="ORF">DPMN_093210</name>
</gene>
<name>A0A9D4L504_DREPO</name>
<dbReference type="Proteomes" id="UP000828390">
    <property type="component" value="Unassembled WGS sequence"/>
</dbReference>
<evidence type="ECO:0000313" key="2">
    <source>
        <dbReference type="Proteomes" id="UP000828390"/>
    </source>
</evidence>
<dbReference type="AlphaFoldDB" id="A0A9D4L504"/>
<keyword evidence="2" id="KW-1185">Reference proteome</keyword>
<reference evidence="1" key="2">
    <citation type="submission" date="2020-11" db="EMBL/GenBank/DDBJ databases">
        <authorList>
            <person name="McCartney M.A."/>
            <person name="Auch B."/>
            <person name="Kono T."/>
            <person name="Mallez S."/>
            <person name="Becker A."/>
            <person name="Gohl D.M."/>
            <person name="Silverstein K.A.T."/>
            <person name="Koren S."/>
            <person name="Bechman K.B."/>
            <person name="Herman A."/>
            <person name="Abrahante J.E."/>
            <person name="Garbe J."/>
        </authorList>
    </citation>
    <scope>NUCLEOTIDE SEQUENCE</scope>
    <source>
        <strain evidence="1">Duluth1</strain>
        <tissue evidence="1">Whole animal</tissue>
    </source>
</reference>
<evidence type="ECO:0000313" key="1">
    <source>
        <dbReference type="EMBL" id="KAH3850737.1"/>
    </source>
</evidence>
<dbReference type="EMBL" id="JAIWYP010000003">
    <property type="protein sequence ID" value="KAH3850737.1"/>
    <property type="molecule type" value="Genomic_DNA"/>
</dbReference>
<sequence length="70" mass="7962">MIFILKRVQCTLANEVLMCSVPCGDDVVRIAQSVWHTTYKQDTQHDSHPIITRKVRPGHTHTTPTHTPLT</sequence>
<proteinExistence type="predicted"/>
<organism evidence="1 2">
    <name type="scientific">Dreissena polymorpha</name>
    <name type="common">Zebra mussel</name>
    <name type="synonym">Mytilus polymorpha</name>
    <dbReference type="NCBI Taxonomy" id="45954"/>
    <lineage>
        <taxon>Eukaryota</taxon>
        <taxon>Metazoa</taxon>
        <taxon>Spiralia</taxon>
        <taxon>Lophotrochozoa</taxon>
        <taxon>Mollusca</taxon>
        <taxon>Bivalvia</taxon>
        <taxon>Autobranchia</taxon>
        <taxon>Heteroconchia</taxon>
        <taxon>Euheterodonta</taxon>
        <taxon>Imparidentia</taxon>
        <taxon>Neoheterodontei</taxon>
        <taxon>Myida</taxon>
        <taxon>Dreissenoidea</taxon>
        <taxon>Dreissenidae</taxon>
        <taxon>Dreissena</taxon>
    </lineage>
</organism>
<reference evidence="1" key="1">
    <citation type="journal article" date="2019" name="bioRxiv">
        <title>The Genome of the Zebra Mussel, Dreissena polymorpha: A Resource for Invasive Species Research.</title>
        <authorList>
            <person name="McCartney M.A."/>
            <person name="Auch B."/>
            <person name="Kono T."/>
            <person name="Mallez S."/>
            <person name="Zhang Y."/>
            <person name="Obille A."/>
            <person name="Becker A."/>
            <person name="Abrahante J.E."/>
            <person name="Garbe J."/>
            <person name="Badalamenti J.P."/>
            <person name="Herman A."/>
            <person name="Mangelson H."/>
            <person name="Liachko I."/>
            <person name="Sullivan S."/>
            <person name="Sone E.D."/>
            <person name="Koren S."/>
            <person name="Silverstein K.A.T."/>
            <person name="Beckman K.B."/>
            <person name="Gohl D.M."/>
        </authorList>
    </citation>
    <scope>NUCLEOTIDE SEQUENCE</scope>
    <source>
        <strain evidence="1">Duluth1</strain>
        <tissue evidence="1">Whole animal</tissue>
    </source>
</reference>
<accession>A0A9D4L504</accession>